<evidence type="ECO:0000313" key="3">
    <source>
        <dbReference type="Proteomes" id="UP001610335"/>
    </source>
</evidence>
<sequence>MGSDAGNPANKGAPGRKKDAINFVNARPASETERLDIKRLVRAHVGKWISTQTKDRAAGSAVAVDPPLVTSAERSDSAAQAFVKFELDSDDPYLPSTSASSTLSPASSASSRASPESCISSSSHTALPIWSASPLSQPEFSLAVIPSRTIIPSPILDTNHSQCDGQDGCQLAGSPGSDTPSPPHSGEYIEFVGAGCLDPFRAYPSQFEPELIRISEEYCLSCLWPGLTPGPSGTNMQSWFPMSLSDPTLFTAFLYGSLSHMRVQALNGWIPQHLFRTRQQRMLEHVEMETIQLVSREMDNPSRAVCDAMIFSVVCMAHNKADDNLSGYQSSPFTAPMQRLQWLDVYGSLRTNLVHIGGLVQMINLRGGIDKIQLPGLSSVISFSDLVTSSTFLSHPIFPFVPLEKGRQNRTMQQLLGYTDANVDHYYSHFQHLGLPRILAEILCAMNTYTELVAQCLEGQMSYDPCLLADQRNIVHYTLLSLPHAPLQPDQTQKPNDTFFTPQPQDIIYETTRLACLIYSVGVVLPLPAQSTPITKLADLLYNALQVSNHPMAWKWPQAQVVLLWILTLGGISATYTPHRSWYVGMLSRVVEHNKITSYEDLKRYLVLLAWYPTACEKPGIELWAEMEKARGF</sequence>
<name>A0ABR4IBX0_9EURO</name>
<dbReference type="EMBL" id="JBFXLS010000041">
    <property type="protein sequence ID" value="KAL2824804.1"/>
    <property type="molecule type" value="Genomic_DNA"/>
</dbReference>
<evidence type="ECO:0000256" key="1">
    <source>
        <dbReference type="SAM" id="MobiDB-lite"/>
    </source>
</evidence>
<evidence type="ECO:0008006" key="4">
    <source>
        <dbReference type="Google" id="ProtNLM"/>
    </source>
</evidence>
<comment type="caution">
    <text evidence="2">The sequence shown here is derived from an EMBL/GenBank/DDBJ whole genome shotgun (WGS) entry which is preliminary data.</text>
</comment>
<feature type="region of interest" description="Disordered" evidence="1">
    <location>
        <begin position="95"/>
        <end position="117"/>
    </location>
</feature>
<feature type="region of interest" description="Disordered" evidence="1">
    <location>
        <begin position="1"/>
        <end position="25"/>
    </location>
</feature>
<evidence type="ECO:0000313" key="2">
    <source>
        <dbReference type="EMBL" id="KAL2824804.1"/>
    </source>
</evidence>
<accession>A0ABR4IBX0</accession>
<reference evidence="2 3" key="1">
    <citation type="submission" date="2024-07" db="EMBL/GenBank/DDBJ databases">
        <title>Section-level genome sequencing and comparative genomics of Aspergillus sections Usti and Cavernicolus.</title>
        <authorList>
            <consortium name="Lawrence Berkeley National Laboratory"/>
            <person name="Nybo J.L."/>
            <person name="Vesth T.C."/>
            <person name="Theobald S."/>
            <person name="Frisvad J.C."/>
            <person name="Larsen T.O."/>
            <person name="Kjaerboelling I."/>
            <person name="Rothschild-Mancinelli K."/>
            <person name="Lyhne E.K."/>
            <person name="Kogle M.E."/>
            <person name="Barry K."/>
            <person name="Clum A."/>
            <person name="Na H."/>
            <person name="Ledsgaard L."/>
            <person name="Lin J."/>
            <person name="Lipzen A."/>
            <person name="Kuo A."/>
            <person name="Riley R."/>
            <person name="Mondo S."/>
            <person name="LaButti K."/>
            <person name="Haridas S."/>
            <person name="Pangalinan J."/>
            <person name="Salamov A.A."/>
            <person name="Simmons B.A."/>
            <person name="Magnuson J.K."/>
            <person name="Chen J."/>
            <person name="Drula E."/>
            <person name="Henrissat B."/>
            <person name="Wiebenga A."/>
            <person name="Lubbers R.J."/>
            <person name="Gomes A.C."/>
            <person name="Makela M.R."/>
            <person name="Stajich J."/>
            <person name="Grigoriev I.V."/>
            <person name="Mortensen U.H."/>
            <person name="De vries R.P."/>
            <person name="Baker S.E."/>
            <person name="Andersen M.R."/>
        </authorList>
    </citation>
    <scope>NUCLEOTIDE SEQUENCE [LARGE SCALE GENOMIC DNA]</scope>
    <source>
        <strain evidence="2 3">CBS 600.67</strain>
    </source>
</reference>
<dbReference type="Proteomes" id="UP001610335">
    <property type="component" value="Unassembled WGS sequence"/>
</dbReference>
<keyword evidence="3" id="KW-1185">Reference proteome</keyword>
<dbReference type="InterPro" id="IPR021858">
    <property type="entry name" value="Fun_TF"/>
</dbReference>
<dbReference type="PANTHER" id="PTHR37540">
    <property type="entry name" value="TRANSCRIPTION FACTOR (ACR-2), PUTATIVE-RELATED-RELATED"/>
    <property type="match status" value="1"/>
</dbReference>
<gene>
    <name evidence="2" type="ORF">BDW59DRAFT_83005</name>
</gene>
<dbReference type="PANTHER" id="PTHR37540:SF5">
    <property type="entry name" value="TRANSCRIPTION FACTOR DOMAIN-CONTAINING PROTEIN"/>
    <property type="match status" value="1"/>
</dbReference>
<protein>
    <recommendedName>
        <fullName evidence="4">Fungal-specific transcription factor domain-containing protein</fullName>
    </recommendedName>
</protein>
<dbReference type="Pfam" id="PF11951">
    <property type="entry name" value="Fungal_trans_2"/>
    <property type="match status" value="1"/>
</dbReference>
<proteinExistence type="predicted"/>
<organism evidence="2 3">
    <name type="scientific">Aspergillus cavernicola</name>
    <dbReference type="NCBI Taxonomy" id="176166"/>
    <lineage>
        <taxon>Eukaryota</taxon>
        <taxon>Fungi</taxon>
        <taxon>Dikarya</taxon>
        <taxon>Ascomycota</taxon>
        <taxon>Pezizomycotina</taxon>
        <taxon>Eurotiomycetes</taxon>
        <taxon>Eurotiomycetidae</taxon>
        <taxon>Eurotiales</taxon>
        <taxon>Aspergillaceae</taxon>
        <taxon>Aspergillus</taxon>
        <taxon>Aspergillus subgen. Nidulantes</taxon>
    </lineage>
</organism>
<feature type="region of interest" description="Disordered" evidence="1">
    <location>
        <begin position="164"/>
        <end position="183"/>
    </location>
</feature>